<sequence length="293" mass="32543">MLYVYMQALFAKDDAVTPICLGACYHSSYNVERLIGEVDLCLHVMAKDISCFSSHHVYTITQRNQYVREVTCIWALEQSANSELPCTLGLDLQANAPRHFSLALRFFVQAMKENNPQFYLPLAAFVAHFMWYPPKACSPGAVGFAGRCLEHFCGLAYQAKIYLPVCYSYMEDVLLNCLTIGSAFSARGGWGRLVHEGNICLPLCSWTGMSRNSQLAWCQMLVALAFVRNQMDNNEYELVAPLVPCLTSKRSCPNPSCHSIPHLPADSAPSPGTSSKIPANWSHPSGSRRCPSK</sequence>
<dbReference type="Proteomes" id="UP001165960">
    <property type="component" value="Unassembled WGS sequence"/>
</dbReference>
<protein>
    <submittedName>
        <fullName evidence="1">Uncharacterized protein</fullName>
    </submittedName>
</protein>
<organism evidence="1 2">
    <name type="scientific">Entomophthora muscae</name>
    <dbReference type="NCBI Taxonomy" id="34485"/>
    <lineage>
        <taxon>Eukaryota</taxon>
        <taxon>Fungi</taxon>
        <taxon>Fungi incertae sedis</taxon>
        <taxon>Zoopagomycota</taxon>
        <taxon>Entomophthoromycotina</taxon>
        <taxon>Entomophthoromycetes</taxon>
        <taxon>Entomophthorales</taxon>
        <taxon>Entomophthoraceae</taxon>
        <taxon>Entomophthora</taxon>
    </lineage>
</organism>
<dbReference type="EMBL" id="QTSX02002244">
    <property type="protein sequence ID" value="KAJ9076812.1"/>
    <property type="molecule type" value="Genomic_DNA"/>
</dbReference>
<gene>
    <name evidence="1" type="ORF">DSO57_1022632</name>
</gene>
<name>A0ACC2TQM6_9FUNG</name>
<evidence type="ECO:0000313" key="2">
    <source>
        <dbReference type="Proteomes" id="UP001165960"/>
    </source>
</evidence>
<proteinExistence type="predicted"/>
<keyword evidence="2" id="KW-1185">Reference proteome</keyword>
<reference evidence="1" key="1">
    <citation type="submission" date="2022-04" db="EMBL/GenBank/DDBJ databases">
        <title>Genome of the entomopathogenic fungus Entomophthora muscae.</title>
        <authorList>
            <person name="Elya C."/>
            <person name="Lovett B.R."/>
            <person name="Lee E."/>
            <person name="Macias A.M."/>
            <person name="Hajek A.E."/>
            <person name="De Bivort B.L."/>
            <person name="Kasson M.T."/>
            <person name="De Fine Licht H.H."/>
            <person name="Stajich J.E."/>
        </authorList>
    </citation>
    <scope>NUCLEOTIDE SEQUENCE</scope>
    <source>
        <strain evidence="1">Berkeley</strain>
    </source>
</reference>
<comment type="caution">
    <text evidence="1">The sequence shown here is derived from an EMBL/GenBank/DDBJ whole genome shotgun (WGS) entry which is preliminary data.</text>
</comment>
<accession>A0ACC2TQM6</accession>
<evidence type="ECO:0000313" key="1">
    <source>
        <dbReference type="EMBL" id="KAJ9076812.1"/>
    </source>
</evidence>